<dbReference type="InterPro" id="IPR016024">
    <property type="entry name" value="ARM-type_fold"/>
</dbReference>
<comment type="function">
    <text evidence="1">Catalyzes the hydroxylation of the N(6)-(4-aminobutyl)-L-lysine intermediate produced by deoxyhypusine synthase/DHPS on a critical lysine of the eukaryotic translation initiation factor 5A/eIF-5A. This is the second step of the post-translational modification of that lysine into an unusual amino acid residue named hypusine. Hypusination is unique to mature eIF-5A factor and is essential for its function.</text>
</comment>
<dbReference type="KEGG" id="daur:Daura_25755"/>
<sequence length="262" mass="28511">MDLRSGTLEAREELLYELLDRAPDDDSAAEAVRAVVRDYRDHHRSLFTRALNRADVFVDDSLRGPLLAALTDTRYNCQAWAAMGCAAGGFTEAVPALLDLLDDHDWNVREQAVRALGRLGDAGVVPALAPLLGDPQEYTRQHAADALADIGGPEALDALWQELEHRRFPRIGYVASNLARFTPEVLPRLEQAAASPDPNQRYWAAVALGSTGDERAAPILERLMATDHAATVFDGRVDVAAKKALRTLRRIQAAIAARSAAG</sequence>
<proteinExistence type="predicted"/>
<dbReference type="RefSeq" id="WP_033367709.1">
    <property type="nucleotide sequence ID" value="NZ_CP073767.1"/>
</dbReference>
<dbReference type="InterPro" id="IPR004155">
    <property type="entry name" value="PBS_lyase_HEAT"/>
</dbReference>
<dbReference type="PROSITE" id="PS50077">
    <property type="entry name" value="HEAT_REPEAT"/>
    <property type="match status" value="1"/>
</dbReference>
<evidence type="ECO:0000313" key="3">
    <source>
        <dbReference type="Proteomes" id="UP001058003"/>
    </source>
</evidence>
<gene>
    <name evidence="2" type="ORF">Daura_25755</name>
</gene>
<dbReference type="Proteomes" id="UP001058003">
    <property type="component" value="Chromosome"/>
</dbReference>
<dbReference type="PANTHER" id="PTHR12697">
    <property type="entry name" value="PBS LYASE HEAT-LIKE PROTEIN"/>
    <property type="match status" value="1"/>
</dbReference>
<dbReference type="GO" id="GO:0016491">
    <property type="term" value="F:oxidoreductase activity"/>
    <property type="evidence" value="ECO:0007669"/>
    <property type="project" value="TreeGrafter"/>
</dbReference>
<dbReference type="Pfam" id="PF03130">
    <property type="entry name" value="HEAT_PBS"/>
    <property type="match status" value="1"/>
</dbReference>
<dbReference type="EMBL" id="CP073767">
    <property type="protein sequence ID" value="UWZ50259.1"/>
    <property type="molecule type" value="Genomic_DNA"/>
</dbReference>
<name>A0A9Q9MBW7_9ACTN</name>
<evidence type="ECO:0000313" key="2">
    <source>
        <dbReference type="EMBL" id="UWZ50259.1"/>
    </source>
</evidence>
<dbReference type="InterPro" id="IPR021133">
    <property type="entry name" value="HEAT_type_2"/>
</dbReference>
<reference evidence="2" key="1">
    <citation type="submission" date="2021-04" db="EMBL/GenBank/DDBJ databases">
        <title>Dactylosporangium aurantiacum NRRL B-8018 full assembly.</title>
        <authorList>
            <person name="Hartkoorn R.C."/>
            <person name="Beaudoing E."/>
            <person name="Hot D."/>
        </authorList>
    </citation>
    <scope>NUCLEOTIDE SEQUENCE</scope>
    <source>
        <strain evidence="2">NRRL B-8018</strain>
    </source>
</reference>
<organism evidence="2 3">
    <name type="scientific">Dactylosporangium aurantiacum</name>
    <dbReference type="NCBI Taxonomy" id="35754"/>
    <lineage>
        <taxon>Bacteria</taxon>
        <taxon>Bacillati</taxon>
        <taxon>Actinomycetota</taxon>
        <taxon>Actinomycetes</taxon>
        <taxon>Micromonosporales</taxon>
        <taxon>Micromonosporaceae</taxon>
        <taxon>Dactylosporangium</taxon>
    </lineage>
</organism>
<dbReference type="InterPro" id="IPR011989">
    <property type="entry name" value="ARM-like"/>
</dbReference>
<evidence type="ECO:0000256" key="1">
    <source>
        <dbReference type="ARBA" id="ARBA00045876"/>
    </source>
</evidence>
<protein>
    <submittedName>
        <fullName evidence="2">HEAT repeat domain-containing protein</fullName>
    </submittedName>
</protein>
<dbReference type="PANTHER" id="PTHR12697:SF38">
    <property type="entry name" value="PBS LYASE HEAT DOMAIN PROTEIN REPEAT-CONTAINING PROTEIN"/>
    <property type="match status" value="1"/>
</dbReference>
<dbReference type="Gene3D" id="1.25.10.10">
    <property type="entry name" value="Leucine-rich Repeat Variant"/>
    <property type="match status" value="2"/>
</dbReference>
<dbReference type="SMART" id="SM00567">
    <property type="entry name" value="EZ_HEAT"/>
    <property type="match status" value="3"/>
</dbReference>
<keyword evidence="3" id="KW-1185">Reference proteome</keyword>
<dbReference type="AlphaFoldDB" id="A0A9Q9MBW7"/>
<accession>A0A9Q9MBW7</accession>
<dbReference type="Pfam" id="PF13646">
    <property type="entry name" value="HEAT_2"/>
    <property type="match status" value="2"/>
</dbReference>
<dbReference type="SUPFAM" id="SSF48371">
    <property type="entry name" value="ARM repeat"/>
    <property type="match status" value="2"/>
</dbReference>